<feature type="region of interest" description="Disordered" evidence="1">
    <location>
        <begin position="29"/>
        <end position="60"/>
    </location>
</feature>
<accession>A0A8J5J7U8</accession>
<sequence length="273" mass="29319">MQDGGPFMMSPMDSAGELRLAKVRACIRKTFGPGGSGRRTKRALEMADEAPTPAKTPRTKLRQRIAKASQLNAETLFFQQFGSSEELMREEFDLARPAVHPASKAPRQYAAAGVANASTHTVQQPAGAPTSYFSFSSTGSTVFTSSLPAPSIANVSQLTRPTRIRTPRKAAAKRGRAGESSAEKALVLRKPRLGGVSARSIDYSSGGASTFSIQEATPSSSVETRASFAFVTNRGDSLQLSASTRFFSRTSPSKFQFSSNATRLFSQRQAPLR</sequence>
<name>A0A8J5J7U8_9STRA</name>
<dbReference type="Proteomes" id="UP000709295">
    <property type="component" value="Unassembled WGS sequence"/>
</dbReference>
<reference evidence="2" key="1">
    <citation type="submission" date="2021-01" db="EMBL/GenBank/DDBJ databases">
        <title>Phytophthora aleatoria, a newly-described species from Pinus radiata is distinct from Phytophthora cactorum isolates based on comparative genomics.</title>
        <authorList>
            <person name="Mcdougal R."/>
            <person name="Panda P."/>
            <person name="Williams N."/>
            <person name="Studholme D.J."/>
        </authorList>
    </citation>
    <scope>NUCLEOTIDE SEQUENCE</scope>
    <source>
        <strain evidence="2">NZFS 4037</strain>
    </source>
</reference>
<dbReference type="EMBL" id="JAENGY010000009">
    <property type="protein sequence ID" value="KAG6977246.1"/>
    <property type="molecule type" value="Genomic_DNA"/>
</dbReference>
<evidence type="ECO:0000313" key="3">
    <source>
        <dbReference type="Proteomes" id="UP000709295"/>
    </source>
</evidence>
<dbReference type="AlphaFoldDB" id="A0A8J5J7U8"/>
<gene>
    <name evidence="2" type="ORF">JG688_00000544</name>
</gene>
<organism evidence="2 3">
    <name type="scientific">Phytophthora aleatoria</name>
    <dbReference type="NCBI Taxonomy" id="2496075"/>
    <lineage>
        <taxon>Eukaryota</taxon>
        <taxon>Sar</taxon>
        <taxon>Stramenopiles</taxon>
        <taxon>Oomycota</taxon>
        <taxon>Peronosporomycetes</taxon>
        <taxon>Peronosporales</taxon>
        <taxon>Peronosporaceae</taxon>
        <taxon>Phytophthora</taxon>
    </lineage>
</organism>
<protein>
    <submittedName>
        <fullName evidence="2">Uncharacterized protein</fullName>
    </submittedName>
</protein>
<evidence type="ECO:0000313" key="2">
    <source>
        <dbReference type="EMBL" id="KAG6977246.1"/>
    </source>
</evidence>
<proteinExistence type="predicted"/>
<comment type="caution">
    <text evidence="2">The sequence shown here is derived from an EMBL/GenBank/DDBJ whole genome shotgun (WGS) entry which is preliminary data.</text>
</comment>
<keyword evidence="3" id="KW-1185">Reference proteome</keyword>
<evidence type="ECO:0000256" key="1">
    <source>
        <dbReference type="SAM" id="MobiDB-lite"/>
    </source>
</evidence>